<organism evidence="1">
    <name type="scientific">freshwater metagenome</name>
    <dbReference type="NCBI Taxonomy" id="449393"/>
    <lineage>
        <taxon>unclassified sequences</taxon>
        <taxon>metagenomes</taxon>
        <taxon>ecological metagenomes</taxon>
    </lineage>
</organism>
<dbReference type="EMBL" id="CAFBMW010000016">
    <property type="protein sequence ID" value="CAB4943500.1"/>
    <property type="molecule type" value="Genomic_DNA"/>
</dbReference>
<proteinExistence type="predicted"/>
<accession>A0A6J7JJ33</accession>
<gene>
    <name evidence="1" type="ORF">UFOPK3662_02076</name>
</gene>
<sequence length="45" mass="5214">MTFIPMPSRRNTRCERHDNAEVRCYRTPYGVWAKRSSSLCADGPP</sequence>
<reference evidence="1" key="1">
    <citation type="submission" date="2020-05" db="EMBL/GenBank/DDBJ databases">
        <authorList>
            <person name="Chiriac C."/>
            <person name="Salcher M."/>
            <person name="Ghai R."/>
            <person name="Kavagutti S V."/>
        </authorList>
    </citation>
    <scope>NUCLEOTIDE SEQUENCE</scope>
</reference>
<evidence type="ECO:0000313" key="1">
    <source>
        <dbReference type="EMBL" id="CAB4943500.1"/>
    </source>
</evidence>
<protein>
    <submittedName>
        <fullName evidence="1">Unannotated protein</fullName>
    </submittedName>
</protein>
<name>A0A6J7JJ33_9ZZZZ</name>
<dbReference type="AlphaFoldDB" id="A0A6J7JJ33"/>